<keyword evidence="8" id="KW-0472">Membrane</keyword>
<evidence type="ECO:0000313" key="10">
    <source>
        <dbReference type="EMBL" id="TCL55042.1"/>
    </source>
</evidence>
<keyword evidence="6" id="KW-0520">NAD</keyword>
<keyword evidence="3" id="KW-0285">Flavoprotein</keyword>
<dbReference type="PRINTS" id="PR00368">
    <property type="entry name" value="FADPNR"/>
</dbReference>
<dbReference type="GO" id="GO:0050136">
    <property type="term" value="F:NADH dehydrogenase (quinone) (non-electrogenic) activity"/>
    <property type="evidence" value="ECO:0007669"/>
    <property type="project" value="UniProtKB-EC"/>
</dbReference>
<gene>
    <name evidence="10" type="ORF">EDD76_11777</name>
</gene>
<evidence type="ECO:0000256" key="1">
    <source>
        <dbReference type="ARBA" id="ARBA00005272"/>
    </source>
</evidence>
<evidence type="ECO:0000313" key="11">
    <source>
        <dbReference type="Proteomes" id="UP000295718"/>
    </source>
</evidence>
<comment type="similarity">
    <text evidence="1">Belongs to the NADH dehydrogenase family.</text>
</comment>
<dbReference type="EMBL" id="SLUO01000017">
    <property type="protein sequence ID" value="TCL55042.1"/>
    <property type="molecule type" value="Genomic_DNA"/>
</dbReference>
<dbReference type="PANTHER" id="PTHR43706:SF47">
    <property type="entry name" value="EXTERNAL NADH-UBIQUINONE OXIDOREDUCTASE 1, MITOCHONDRIAL-RELATED"/>
    <property type="match status" value="1"/>
</dbReference>
<dbReference type="PANTHER" id="PTHR43706">
    <property type="entry name" value="NADH DEHYDROGENASE"/>
    <property type="match status" value="1"/>
</dbReference>
<protein>
    <recommendedName>
        <fullName evidence="2">NADH:ubiquinone reductase (non-electrogenic)</fullName>
        <ecNumber evidence="2">1.6.5.9</ecNumber>
    </recommendedName>
</protein>
<evidence type="ECO:0000256" key="4">
    <source>
        <dbReference type="ARBA" id="ARBA00022827"/>
    </source>
</evidence>
<evidence type="ECO:0000256" key="6">
    <source>
        <dbReference type="ARBA" id="ARBA00023027"/>
    </source>
</evidence>
<evidence type="ECO:0000256" key="7">
    <source>
        <dbReference type="ARBA" id="ARBA00047599"/>
    </source>
</evidence>
<dbReference type="Proteomes" id="UP000295718">
    <property type="component" value="Unassembled WGS sequence"/>
</dbReference>
<feature type="transmembrane region" description="Helical" evidence="8">
    <location>
        <begin position="641"/>
        <end position="661"/>
    </location>
</feature>
<dbReference type="Gene3D" id="3.50.50.100">
    <property type="match status" value="1"/>
</dbReference>
<evidence type="ECO:0000256" key="5">
    <source>
        <dbReference type="ARBA" id="ARBA00023002"/>
    </source>
</evidence>
<dbReference type="STRING" id="1469948.GCA_000732725_03994"/>
<reference evidence="10 11" key="1">
    <citation type="submission" date="2019-03" db="EMBL/GenBank/DDBJ databases">
        <title>Genomic Encyclopedia of Type Strains, Phase IV (KMG-IV): sequencing the most valuable type-strain genomes for metagenomic binning, comparative biology and taxonomic classification.</title>
        <authorList>
            <person name="Goeker M."/>
        </authorList>
    </citation>
    <scope>NUCLEOTIDE SEQUENCE [LARGE SCALE GENOMIC DNA]</scope>
    <source>
        <strain evidence="10 11">DSM 100556</strain>
    </source>
</reference>
<name>A0A4V2QB48_9FIRM</name>
<dbReference type="RefSeq" id="WP_031392613.1">
    <property type="nucleotide sequence ID" value="NZ_JPNB01000003.1"/>
</dbReference>
<keyword evidence="8" id="KW-0812">Transmembrane</keyword>
<evidence type="ECO:0000256" key="2">
    <source>
        <dbReference type="ARBA" id="ARBA00012637"/>
    </source>
</evidence>
<dbReference type="AlphaFoldDB" id="A0A4V2QB48"/>
<dbReference type="Pfam" id="PF07992">
    <property type="entry name" value="Pyr_redox_2"/>
    <property type="match status" value="1"/>
</dbReference>
<keyword evidence="11" id="KW-1185">Reference proteome</keyword>
<evidence type="ECO:0000256" key="3">
    <source>
        <dbReference type="ARBA" id="ARBA00022630"/>
    </source>
</evidence>
<keyword evidence="4" id="KW-0274">FAD</keyword>
<evidence type="ECO:0000256" key="8">
    <source>
        <dbReference type="SAM" id="Phobius"/>
    </source>
</evidence>
<keyword evidence="5" id="KW-0560">Oxidoreductase</keyword>
<keyword evidence="8" id="KW-1133">Transmembrane helix</keyword>
<comment type="catalytic activity">
    <reaction evidence="7">
        <text>a quinone + NADH + H(+) = a quinol + NAD(+)</text>
        <dbReference type="Rhea" id="RHEA:46160"/>
        <dbReference type="ChEBI" id="CHEBI:15378"/>
        <dbReference type="ChEBI" id="CHEBI:24646"/>
        <dbReference type="ChEBI" id="CHEBI:57540"/>
        <dbReference type="ChEBI" id="CHEBI:57945"/>
        <dbReference type="ChEBI" id="CHEBI:132124"/>
        <dbReference type="EC" id="1.6.5.9"/>
    </reaction>
</comment>
<sequence>MKKVVIIGAGYAGILTAKKLAKRLKKQGDVEITIIDKNPFHTMLTELHEVAAGRVDEDSIKISLKKVFAGRKVNVKLDTVTEVDFAAKTIKGEEASYEYDYLVIASGSRPTFYGVPGAEEFTFKLWSYEDAILLKDHILNVFRKAAAERNPDERKQLLTFYVIGAGFTGVEMVGELAEYVPILCEKYEINRDEVTMVNVDGLSRPIPNLPEKLSAKVAKRMNKMGIELCMNASVTRVTEDSIEYKCGGKEVTKKAGTVIWGAGIQSSTIAAASADALEKQRGGRIPVDKYLRSTKDESVYVVGDNMYFVPEGQEVSVPQMVENAEQSADTAAHNIVSAITENGGMEEYKPAFHGVMVCVGGRYGAAHVGLPGHFFSLPSFLAMFAKHFINIVYFIQVLGWNKIFSYVKHEFFTVRDCRSFVGGHFSNRTPSFLLVPLRFWLGAVWLFEGIMKVVEGWFREPKLQGFFGGASAWYESILNPGSAAAADAVSSATTAAAGAAAAADTVSAATGTVAAAADAVSAATGAAAATAVSAGHVIFNWNILGLFRMIFVSGTDLASSTLSDLAFKLNVPLMNWFVDTWILPYNWVQMAMQIFIVIAEILIGLALMGGLFTSPAAAVSLVLQFMFVCTTGLYLGTFWMIFAGIAVLIGAGRTLGLDYYAMPALKKLWKKIPLIRKLYLYQD</sequence>
<evidence type="ECO:0000259" key="9">
    <source>
        <dbReference type="Pfam" id="PF07992"/>
    </source>
</evidence>
<dbReference type="InterPro" id="IPR023753">
    <property type="entry name" value="FAD/NAD-binding_dom"/>
</dbReference>
<comment type="caution">
    <text evidence="10">The sequence shown here is derived from an EMBL/GenBank/DDBJ whole genome shotgun (WGS) entry which is preliminary data.</text>
</comment>
<accession>A0A4V2QB48</accession>
<dbReference type="InterPro" id="IPR036188">
    <property type="entry name" value="FAD/NAD-bd_sf"/>
</dbReference>
<dbReference type="SUPFAM" id="SSF51905">
    <property type="entry name" value="FAD/NAD(P)-binding domain"/>
    <property type="match status" value="2"/>
</dbReference>
<feature type="domain" description="FAD/NAD(P)-binding" evidence="9">
    <location>
        <begin position="2"/>
        <end position="327"/>
    </location>
</feature>
<proteinExistence type="inferred from homology"/>
<dbReference type="InterPro" id="IPR045024">
    <property type="entry name" value="NDH-2"/>
</dbReference>
<dbReference type="OrthoDB" id="9781621at2"/>
<organism evidence="10 11">
    <name type="scientific">Kineothrix alysoides</name>
    <dbReference type="NCBI Taxonomy" id="1469948"/>
    <lineage>
        <taxon>Bacteria</taxon>
        <taxon>Bacillati</taxon>
        <taxon>Bacillota</taxon>
        <taxon>Clostridia</taxon>
        <taxon>Lachnospirales</taxon>
        <taxon>Lachnospiraceae</taxon>
        <taxon>Kineothrix</taxon>
    </lineage>
</organism>
<dbReference type="EC" id="1.6.5.9" evidence="2"/>